<keyword evidence="1 4" id="KW-0349">Heme</keyword>
<evidence type="ECO:0000256" key="3">
    <source>
        <dbReference type="ARBA" id="ARBA00023004"/>
    </source>
</evidence>
<reference evidence="8" key="1">
    <citation type="submission" date="2020-01" db="EMBL/GenBank/DDBJ databases">
        <title>Sphingomonas sp. strain CSW-10.</title>
        <authorList>
            <person name="Chen W.-M."/>
        </authorList>
    </citation>
    <scope>NUCLEOTIDE SEQUENCE [LARGE SCALE GENOMIC DNA]</scope>
    <source>
        <strain evidence="8">FSY-8</strain>
    </source>
</reference>
<dbReference type="Gene3D" id="1.10.760.10">
    <property type="entry name" value="Cytochrome c-like domain"/>
    <property type="match status" value="1"/>
</dbReference>
<proteinExistence type="predicted"/>
<evidence type="ECO:0000256" key="4">
    <source>
        <dbReference type="PROSITE-ProRule" id="PRU00433"/>
    </source>
</evidence>
<dbReference type="EMBL" id="JAAAPO010000003">
    <property type="protein sequence ID" value="NBC36562.1"/>
    <property type="molecule type" value="Genomic_DNA"/>
</dbReference>
<dbReference type="Pfam" id="PF13442">
    <property type="entry name" value="Cytochrome_CBB3"/>
    <property type="match status" value="1"/>
</dbReference>
<feature type="domain" description="Cytochrome c" evidence="6">
    <location>
        <begin position="60"/>
        <end position="149"/>
    </location>
</feature>
<accession>A0ABW9XDJ2</accession>
<gene>
    <name evidence="7" type="ORF">GTZ99_08330</name>
</gene>
<dbReference type="PROSITE" id="PS51257">
    <property type="entry name" value="PROKAR_LIPOPROTEIN"/>
    <property type="match status" value="1"/>
</dbReference>
<evidence type="ECO:0000256" key="5">
    <source>
        <dbReference type="SAM" id="SignalP"/>
    </source>
</evidence>
<dbReference type="Proteomes" id="UP000753724">
    <property type="component" value="Unassembled WGS sequence"/>
</dbReference>
<evidence type="ECO:0000313" key="8">
    <source>
        <dbReference type="Proteomes" id="UP000753724"/>
    </source>
</evidence>
<feature type="signal peptide" evidence="5">
    <location>
        <begin position="1"/>
        <end position="22"/>
    </location>
</feature>
<evidence type="ECO:0000313" key="7">
    <source>
        <dbReference type="EMBL" id="NBC36562.1"/>
    </source>
</evidence>
<name>A0ABW9XDJ2_9SPHN</name>
<keyword evidence="8" id="KW-1185">Reference proteome</keyword>
<dbReference type="PROSITE" id="PS51007">
    <property type="entry name" value="CYTC"/>
    <property type="match status" value="1"/>
</dbReference>
<comment type="caution">
    <text evidence="7">The sequence shown here is derived from an EMBL/GenBank/DDBJ whole genome shotgun (WGS) entry which is preliminary data.</text>
</comment>
<keyword evidence="2 4" id="KW-0479">Metal-binding</keyword>
<protein>
    <submittedName>
        <fullName evidence="7">C-type cytochrome</fullName>
    </submittedName>
</protein>
<feature type="chain" id="PRO_5045735223" evidence="5">
    <location>
        <begin position="23"/>
        <end position="149"/>
    </location>
</feature>
<dbReference type="RefSeq" id="WP_161717844.1">
    <property type="nucleotide sequence ID" value="NZ_JAAAPO010000003.1"/>
</dbReference>
<evidence type="ECO:0000259" key="6">
    <source>
        <dbReference type="PROSITE" id="PS51007"/>
    </source>
</evidence>
<dbReference type="InterPro" id="IPR036909">
    <property type="entry name" value="Cyt_c-like_dom_sf"/>
</dbReference>
<keyword evidence="5" id="KW-0732">Signal</keyword>
<sequence length="149" mass="15644">MSTSLTKRLALGAAVVLIATLAACKGEAPAPGGPAKGPGGVPQFPPYQMRAEQPVGNRLVGGRDPQAVFEHQCGYCHLPGGMGTNLLTKQRIMAGQPPETGILANRTDLTADYVKAVVRNGKNAMPPQTRVDMTDAELDAVAGWLARKR</sequence>
<evidence type="ECO:0000256" key="1">
    <source>
        <dbReference type="ARBA" id="ARBA00022617"/>
    </source>
</evidence>
<dbReference type="InterPro" id="IPR009056">
    <property type="entry name" value="Cyt_c-like_dom"/>
</dbReference>
<dbReference type="SUPFAM" id="SSF46626">
    <property type="entry name" value="Cytochrome c"/>
    <property type="match status" value="1"/>
</dbReference>
<organism evidence="7 8">
    <name type="scientific">Novosphingobium ovatum</name>
    <dbReference type="NCBI Taxonomy" id="1908523"/>
    <lineage>
        <taxon>Bacteria</taxon>
        <taxon>Pseudomonadati</taxon>
        <taxon>Pseudomonadota</taxon>
        <taxon>Alphaproteobacteria</taxon>
        <taxon>Sphingomonadales</taxon>
        <taxon>Sphingomonadaceae</taxon>
        <taxon>Novosphingobium</taxon>
    </lineage>
</organism>
<keyword evidence="3 4" id="KW-0408">Iron</keyword>
<evidence type="ECO:0000256" key="2">
    <source>
        <dbReference type="ARBA" id="ARBA00022723"/>
    </source>
</evidence>